<dbReference type="AlphaFoldDB" id="A0A4C1T7A6"/>
<accession>A0A4C1T7A6</accession>
<keyword evidence="2" id="KW-1185">Reference proteome</keyword>
<sequence length="103" mass="11460">MVLSLGIPVATYIVDGDNVLQAEIFAMIATYRVAKQFKYELTRLGHLCDITIAPKAADRLNIGGRLVQDLSQRYDIVLQCLITGGCDFECYDLEVLSKSIFLT</sequence>
<dbReference type="Proteomes" id="UP000299102">
    <property type="component" value="Unassembled WGS sequence"/>
</dbReference>
<evidence type="ECO:0000313" key="2">
    <source>
        <dbReference type="Proteomes" id="UP000299102"/>
    </source>
</evidence>
<comment type="caution">
    <text evidence="1">The sequence shown here is derived from an EMBL/GenBank/DDBJ whole genome shotgun (WGS) entry which is preliminary data.</text>
</comment>
<proteinExistence type="predicted"/>
<dbReference type="EMBL" id="BGZK01008618">
    <property type="protein sequence ID" value="GBP09151.1"/>
    <property type="molecule type" value="Genomic_DNA"/>
</dbReference>
<reference evidence="1 2" key="1">
    <citation type="journal article" date="2019" name="Commun. Biol.">
        <title>The bagworm genome reveals a unique fibroin gene that provides high tensile strength.</title>
        <authorList>
            <person name="Kono N."/>
            <person name="Nakamura H."/>
            <person name="Ohtoshi R."/>
            <person name="Tomita M."/>
            <person name="Numata K."/>
            <person name="Arakawa K."/>
        </authorList>
    </citation>
    <scope>NUCLEOTIDE SEQUENCE [LARGE SCALE GENOMIC DNA]</scope>
</reference>
<protein>
    <submittedName>
        <fullName evidence="1">Uncharacterized protein</fullName>
    </submittedName>
</protein>
<organism evidence="1 2">
    <name type="scientific">Eumeta variegata</name>
    <name type="common">Bagworm moth</name>
    <name type="synonym">Eumeta japonica</name>
    <dbReference type="NCBI Taxonomy" id="151549"/>
    <lineage>
        <taxon>Eukaryota</taxon>
        <taxon>Metazoa</taxon>
        <taxon>Ecdysozoa</taxon>
        <taxon>Arthropoda</taxon>
        <taxon>Hexapoda</taxon>
        <taxon>Insecta</taxon>
        <taxon>Pterygota</taxon>
        <taxon>Neoptera</taxon>
        <taxon>Endopterygota</taxon>
        <taxon>Lepidoptera</taxon>
        <taxon>Glossata</taxon>
        <taxon>Ditrysia</taxon>
        <taxon>Tineoidea</taxon>
        <taxon>Psychidae</taxon>
        <taxon>Oiketicinae</taxon>
        <taxon>Eumeta</taxon>
    </lineage>
</organism>
<gene>
    <name evidence="1" type="ORF">EVAR_72644_1</name>
</gene>
<name>A0A4C1T7A6_EUMVA</name>
<evidence type="ECO:0000313" key="1">
    <source>
        <dbReference type="EMBL" id="GBP09151.1"/>
    </source>
</evidence>